<dbReference type="RefSeq" id="WP_237856440.1">
    <property type="nucleotide sequence ID" value="NZ_JAKLWS010000049.1"/>
</dbReference>
<name>A0ABS9KJ88_9BACT</name>
<dbReference type="Pfam" id="PF07012">
    <property type="entry name" value="Curlin_rpt"/>
    <property type="match status" value="3"/>
</dbReference>
<dbReference type="InterPro" id="IPR009742">
    <property type="entry name" value="Curlin_rpt"/>
</dbReference>
<evidence type="ECO:0008006" key="5">
    <source>
        <dbReference type="Google" id="ProtNLM"/>
    </source>
</evidence>
<dbReference type="EMBL" id="JAKLWS010000049">
    <property type="protein sequence ID" value="MCG2590922.1"/>
    <property type="molecule type" value="Genomic_DNA"/>
</dbReference>
<sequence>MKRIPIVLWFLFLLTGTIYGQSSFPDPGNEGVSNEAMIEQAGNSNTGIINQFGSNSAYIEQVGDNNRAVIQQGGGESLGKVIDTPIGSSFPGDFGGFGHKQTTSTADLTQSGDFNDAFVVQAGSHSSRIVQDGRTNFAGITQFSFRGGLFDSFSKNGNAGSVASIIQEGSYNEAGIGQLGNAHDGTIEQYGDHNKATIAQLPGFGLTGGDNPVFNLPVPGGSSSGATGTIIQHGNWNEASIIQNSSSIPTEIIQYGYETNVMVEHNPF</sequence>
<comment type="similarity">
    <text evidence="1">Belongs to the CsgA/CsgB family.</text>
</comment>
<dbReference type="Proteomes" id="UP001165366">
    <property type="component" value="Unassembled WGS sequence"/>
</dbReference>
<evidence type="ECO:0000256" key="1">
    <source>
        <dbReference type="ARBA" id="ARBA00009766"/>
    </source>
</evidence>
<evidence type="ECO:0000313" key="4">
    <source>
        <dbReference type="Proteomes" id="UP001165366"/>
    </source>
</evidence>
<accession>A0ABS9KJ88</accession>
<organism evidence="3 4">
    <name type="scientific">Rhodohalobacter sulfatireducens</name>
    <dbReference type="NCBI Taxonomy" id="2911366"/>
    <lineage>
        <taxon>Bacteria</taxon>
        <taxon>Pseudomonadati</taxon>
        <taxon>Balneolota</taxon>
        <taxon>Balneolia</taxon>
        <taxon>Balneolales</taxon>
        <taxon>Balneolaceae</taxon>
        <taxon>Rhodohalobacter</taxon>
    </lineage>
</organism>
<protein>
    <recommendedName>
        <fullName evidence="5">Curlin associated repeat-containing protein</fullName>
    </recommendedName>
</protein>
<keyword evidence="4" id="KW-1185">Reference proteome</keyword>
<reference evidence="3" key="2">
    <citation type="submission" date="2024-05" db="EMBL/GenBank/DDBJ databases">
        <title>Rhodohalobacter halophilus gen. nov., sp. nov., a moderately halophilic member of the family Balneolaceae.</title>
        <authorList>
            <person name="Xia J."/>
        </authorList>
    </citation>
    <scope>NUCLEOTIDE SEQUENCE</scope>
    <source>
        <strain evidence="3">WB101</strain>
    </source>
</reference>
<gene>
    <name evidence="3" type="ORF">L6773_20295</name>
</gene>
<proteinExistence type="inferred from homology"/>
<comment type="caution">
    <text evidence="3">The sequence shown here is derived from an EMBL/GenBank/DDBJ whole genome shotgun (WGS) entry which is preliminary data.</text>
</comment>
<evidence type="ECO:0000313" key="3">
    <source>
        <dbReference type="EMBL" id="MCG2590922.1"/>
    </source>
</evidence>
<keyword evidence="2" id="KW-0732">Signal</keyword>
<evidence type="ECO:0000256" key="2">
    <source>
        <dbReference type="ARBA" id="ARBA00022729"/>
    </source>
</evidence>
<reference evidence="3" key="1">
    <citation type="submission" date="2022-01" db="EMBL/GenBank/DDBJ databases">
        <authorList>
            <person name="Wang Y."/>
        </authorList>
    </citation>
    <scope>NUCLEOTIDE SEQUENCE</scope>
    <source>
        <strain evidence="3">WB101</strain>
    </source>
</reference>